<comment type="caution">
    <text evidence="6">The sequence shown here is derived from an EMBL/GenBank/DDBJ whole genome shotgun (WGS) entry which is preliminary data.</text>
</comment>
<comment type="function">
    <text evidence="4">Required for resistance to DNA-damaging agents.</text>
</comment>
<dbReference type="SUPFAM" id="SSF52402">
    <property type="entry name" value="Adenine nucleotide alpha hydrolases-like"/>
    <property type="match status" value="2"/>
</dbReference>
<evidence type="ECO:0000313" key="6">
    <source>
        <dbReference type="EMBL" id="RJY18558.1"/>
    </source>
</evidence>
<evidence type="ECO:0000256" key="2">
    <source>
        <dbReference type="ARBA" id="ARBA00008791"/>
    </source>
</evidence>
<dbReference type="PANTHER" id="PTHR47892:SF1">
    <property type="entry name" value="UNIVERSAL STRESS PROTEIN E"/>
    <property type="match status" value="1"/>
</dbReference>
<comment type="subcellular location">
    <subcellularLocation>
        <location evidence="1">Cytoplasm</location>
    </subcellularLocation>
</comment>
<evidence type="ECO:0000256" key="4">
    <source>
        <dbReference type="ARBA" id="ARBA00037131"/>
    </source>
</evidence>
<comment type="similarity">
    <text evidence="2">Belongs to the universal stress protein A family.</text>
</comment>
<evidence type="ECO:0000256" key="3">
    <source>
        <dbReference type="ARBA" id="ARBA00022490"/>
    </source>
</evidence>
<protein>
    <submittedName>
        <fullName evidence="6">Universal stress protein UspE</fullName>
    </submittedName>
</protein>
<reference evidence="6 7" key="1">
    <citation type="submission" date="2018-09" db="EMBL/GenBank/DDBJ databases">
        <title>Phylogeny of the Shewanellaceae, and recommendation for two new genera, Pseudoshewanella and Parashewanella.</title>
        <authorList>
            <person name="Wang G."/>
        </authorList>
    </citation>
    <scope>NUCLEOTIDE SEQUENCE [LARGE SCALE GENOMIC DNA]</scope>
    <source>
        <strain evidence="6 7">KCTC 22492</strain>
    </source>
</reference>
<accession>A0A3A6TZX6</accession>
<dbReference type="InterPro" id="IPR006015">
    <property type="entry name" value="Universal_stress_UspA"/>
</dbReference>
<sequence length="308" mass="34280">MTDYKKLLVVIAPSTDHQIALDRAVALSQKNDSPITVFLTIFDFSYEMTSILSADEREGMRQGVIQQRKAWLDSILEPYLSEGIDINSVVVWHNRPFESIIQHAIKGDYDVIIKGTHEHDKLKSVIFTPTDWHLMRKAPFPVLLVKDHAWPVNGKIVCAVNVSDDNEHQAINTKIIAHAKQLANQFEAEVHLVNAYPGTPVNISIELPSFDAFSYNESVRIEHENQLIKMAELHGINQVNCHAKEGLPEDVIPEVAQELDSELVILGTVGRTGISAALIGNTAEHVIDNINCDLLALKPDGYISPVTT</sequence>
<name>A0A3A6TZX6_9GAMM</name>
<feature type="domain" description="UspA" evidence="5">
    <location>
        <begin position="4"/>
        <end position="146"/>
    </location>
</feature>
<keyword evidence="3" id="KW-0963">Cytoplasm</keyword>
<dbReference type="Gene3D" id="3.40.50.12370">
    <property type="match status" value="1"/>
</dbReference>
<dbReference type="Proteomes" id="UP000273022">
    <property type="component" value="Unassembled WGS sequence"/>
</dbReference>
<dbReference type="CDD" id="cd23660">
    <property type="entry name" value="USP-E_repeat2"/>
    <property type="match status" value="1"/>
</dbReference>
<evidence type="ECO:0000256" key="1">
    <source>
        <dbReference type="ARBA" id="ARBA00004496"/>
    </source>
</evidence>
<dbReference type="Pfam" id="PF00582">
    <property type="entry name" value="Usp"/>
    <property type="match status" value="2"/>
</dbReference>
<dbReference type="RefSeq" id="WP_121852534.1">
    <property type="nucleotide sequence ID" value="NZ_CP037952.1"/>
</dbReference>
<dbReference type="EMBL" id="QYYH01000020">
    <property type="protein sequence ID" value="RJY18558.1"/>
    <property type="molecule type" value="Genomic_DNA"/>
</dbReference>
<dbReference type="PANTHER" id="PTHR47892">
    <property type="entry name" value="UNIVERSAL STRESS PROTEIN E"/>
    <property type="match status" value="1"/>
</dbReference>
<gene>
    <name evidence="6" type="primary">uspE</name>
    <name evidence="6" type="ORF">D5R81_04935</name>
</gene>
<keyword evidence="7" id="KW-1185">Reference proteome</keyword>
<proteinExistence type="inferred from homology"/>
<feature type="domain" description="UspA" evidence="5">
    <location>
        <begin position="174"/>
        <end position="297"/>
    </location>
</feature>
<dbReference type="GO" id="GO:0005737">
    <property type="term" value="C:cytoplasm"/>
    <property type="evidence" value="ECO:0007669"/>
    <property type="project" value="UniProtKB-SubCell"/>
</dbReference>
<evidence type="ECO:0000259" key="5">
    <source>
        <dbReference type="Pfam" id="PF00582"/>
    </source>
</evidence>
<dbReference type="NCBIfam" id="NF008380">
    <property type="entry name" value="PRK11175.1"/>
    <property type="match status" value="1"/>
</dbReference>
<dbReference type="AlphaFoldDB" id="A0A3A6TZX6"/>
<dbReference type="OrthoDB" id="239260at2"/>
<dbReference type="PRINTS" id="PR01438">
    <property type="entry name" value="UNVRSLSTRESS"/>
</dbReference>
<organism evidence="6 7">
    <name type="scientific">Parashewanella spongiae</name>
    <dbReference type="NCBI Taxonomy" id="342950"/>
    <lineage>
        <taxon>Bacteria</taxon>
        <taxon>Pseudomonadati</taxon>
        <taxon>Pseudomonadota</taxon>
        <taxon>Gammaproteobacteria</taxon>
        <taxon>Alteromonadales</taxon>
        <taxon>Shewanellaceae</taxon>
        <taxon>Parashewanella</taxon>
    </lineage>
</organism>
<dbReference type="InterPro" id="IPR006016">
    <property type="entry name" value="UspA"/>
</dbReference>
<evidence type="ECO:0000313" key="7">
    <source>
        <dbReference type="Proteomes" id="UP000273022"/>
    </source>
</evidence>